<keyword evidence="2" id="KW-0614">Plasmid</keyword>
<dbReference type="KEGG" id="bgd:bgla_4p2180"/>
<feature type="region of interest" description="Disordered" evidence="1">
    <location>
        <begin position="1"/>
        <end position="21"/>
    </location>
</feature>
<keyword evidence="3" id="KW-1185">Reference proteome</keyword>
<dbReference type="EMBL" id="CP002604">
    <property type="protein sequence ID" value="AEA65983.1"/>
    <property type="molecule type" value="Genomic_DNA"/>
</dbReference>
<evidence type="ECO:0000313" key="3">
    <source>
        <dbReference type="Proteomes" id="UP000008316"/>
    </source>
</evidence>
<accession>F2LSW3</accession>
<proteinExistence type="predicted"/>
<dbReference type="HOGENOM" id="CLU_2582912_0_0_4"/>
<gene>
    <name evidence="2" type="ordered locus">bgla_4p2180</name>
</gene>
<name>F2LSW3_BURGS</name>
<evidence type="ECO:0000313" key="2">
    <source>
        <dbReference type="EMBL" id="AEA65983.1"/>
    </source>
</evidence>
<dbReference type="Proteomes" id="UP000008316">
    <property type="component" value="Plasmid bgla_4p"/>
</dbReference>
<sequence length="80" mass="8302">MTESKPSRGRPATGKAMTPTERVKAADAALVASGGRVMSRMRLSPAATAALAVLKKRYGSDRAAIEAALIALNNVAPHDK</sequence>
<protein>
    <submittedName>
        <fullName evidence="2">Uncharacterized protein</fullName>
    </submittedName>
</protein>
<geneLocation type="plasmid" evidence="2 3">
    <name>bgla_4p</name>
</geneLocation>
<organism evidence="2 3">
    <name type="scientific">Burkholderia gladioli (strain BSR3)</name>
    <dbReference type="NCBI Taxonomy" id="999541"/>
    <lineage>
        <taxon>Bacteria</taxon>
        <taxon>Pseudomonadati</taxon>
        <taxon>Pseudomonadota</taxon>
        <taxon>Betaproteobacteria</taxon>
        <taxon>Burkholderiales</taxon>
        <taxon>Burkholderiaceae</taxon>
        <taxon>Burkholderia</taxon>
    </lineage>
</organism>
<dbReference type="AlphaFoldDB" id="F2LSW3"/>
<evidence type="ECO:0000256" key="1">
    <source>
        <dbReference type="SAM" id="MobiDB-lite"/>
    </source>
</evidence>
<reference evidence="2 3" key="1">
    <citation type="journal article" date="2011" name="J. Bacteriol.">
        <title>Complete genome sequence of Burkholderia gladioli BSR3.</title>
        <authorList>
            <person name="Seo Y.S."/>
            <person name="Lim J."/>
            <person name="Choi B.S."/>
            <person name="Kim H."/>
            <person name="Goo E."/>
            <person name="Lee B."/>
            <person name="Lim J.S."/>
            <person name="Choi I.Y."/>
            <person name="Moon J.S."/>
            <person name="Kim J."/>
            <person name="Hwang I."/>
        </authorList>
    </citation>
    <scope>NUCLEOTIDE SEQUENCE [LARGE SCALE GENOMIC DNA]</scope>
    <source>
        <strain evidence="3">BSR3</strain>
    </source>
</reference>